<comment type="subcellular location">
    <subcellularLocation>
        <location evidence="1 7">Cell membrane</location>
        <topology evidence="1 7">Multi-pass membrane protein</topology>
    </subcellularLocation>
</comment>
<dbReference type="PROSITE" id="PS50928">
    <property type="entry name" value="ABC_TM1"/>
    <property type="match status" value="1"/>
</dbReference>
<sequence length="294" mass="30668">MTVTESVPAAPAGGARRDRAARSPWRQPLALVGGALVVLWVLIAVLAPLLAPQGPLDQLSPKLLEPSGQHLFGTDELGRDVLNRVIYGSRVSLPLAFLLVALAAVLGSVVGTVAGFFGGWVDGALMRLADLVFAFPGIILAMAVAAALGPQLRNAVLAVVVVSWPSYARLVRGLVLSARNSEYVAASRLLGSSAFRTMVVDLRPNIAGPVLVMAALDVGNAVLLLSGLSFLGLGAQPPTAEWGAMVAAGAANFDRWWVGLFPGLAILTVVLAFNFVGDTLRDALDPRTARAIRE</sequence>
<evidence type="ECO:0000256" key="6">
    <source>
        <dbReference type="ARBA" id="ARBA00023136"/>
    </source>
</evidence>
<evidence type="ECO:0000256" key="2">
    <source>
        <dbReference type="ARBA" id="ARBA00022448"/>
    </source>
</evidence>
<dbReference type="PANTHER" id="PTHR43386:SF1">
    <property type="entry name" value="D,D-DIPEPTIDE TRANSPORT SYSTEM PERMEASE PROTEIN DDPC-RELATED"/>
    <property type="match status" value="1"/>
</dbReference>
<name>A0ABQ4G0Y5_9ACTN</name>
<evidence type="ECO:0000256" key="4">
    <source>
        <dbReference type="ARBA" id="ARBA00022692"/>
    </source>
</evidence>
<gene>
    <name evidence="9" type="ORF">Mco01_37250</name>
</gene>
<feature type="transmembrane region" description="Helical" evidence="7">
    <location>
        <begin position="154"/>
        <end position="171"/>
    </location>
</feature>
<organism evidence="9 10">
    <name type="scientific">Microbispora corallina</name>
    <dbReference type="NCBI Taxonomy" id="83302"/>
    <lineage>
        <taxon>Bacteria</taxon>
        <taxon>Bacillati</taxon>
        <taxon>Actinomycetota</taxon>
        <taxon>Actinomycetes</taxon>
        <taxon>Streptosporangiales</taxon>
        <taxon>Streptosporangiaceae</taxon>
        <taxon>Microbispora</taxon>
    </lineage>
</organism>
<evidence type="ECO:0000313" key="10">
    <source>
        <dbReference type="Proteomes" id="UP000603904"/>
    </source>
</evidence>
<dbReference type="PANTHER" id="PTHR43386">
    <property type="entry name" value="OLIGOPEPTIDE TRANSPORT SYSTEM PERMEASE PROTEIN APPC"/>
    <property type="match status" value="1"/>
</dbReference>
<evidence type="ECO:0000256" key="3">
    <source>
        <dbReference type="ARBA" id="ARBA00022475"/>
    </source>
</evidence>
<dbReference type="InterPro" id="IPR025966">
    <property type="entry name" value="OppC_N"/>
</dbReference>
<evidence type="ECO:0000256" key="5">
    <source>
        <dbReference type="ARBA" id="ARBA00022989"/>
    </source>
</evidence>
<dbReference type="CDD" id="cd06261">
    <property type="entry name" value="TM_PBP2"/>
    <property type="match status" value="1"/>
</dbReference>
<feature type="transmembrane region" description="Helical" evidence="7">
    <location>
        <begin position="256"/>
        <end position="277"/>
    </location>
</feature>
<dbReference type="InterPro" id="IPR050366">
    <property type="entry name" value="BP-dependent_transpt_permease"/>
</dbReference>
<feature type="transmembrane region" description="Helical" evidence="7">
    <location>
        <begin position="95"/>
        <end position="121"/>
    </location>
</feature>
<keyword evidence="3" id="KW-1003">Cell membrane</keyword>
<keyword evidence="2 7" id="KW-0813">Transport</keyword>
<feature type="domain" description="ABC transmembrane type-1" evidence="8">
    <location>
        <begin position="93"/>
        <end position="277"/>
    </location>
</feature>
<feature type="transmembrane region" description="Helical" evidence="7">
    <location>
        <begin position="206"/>
        <end position="236"/>
    </location>
</feature>
<feature type="transmembrane region" description="Helical" evidence="7">
    <location>
        <begin position="29"/>
        <end position="51"/>
    </location>
</feature>
<comment type="similarity">
    <text evidence="7">Belongs to the binding-protein-dependent transport system permease family.</text>
</comment>
<dbReference type="Pfam" id="PF00528">
    <property type="entry name" value="BPD_transp_1"/>
    <property type="match status" value="1"/>
</dbReference>
<comment type="caution">
    <text evidence="9">The sequence shown here is derived from an EMBL/GenBank/DDBJ whole genome shotgun (WGS) entry which is preliminary data.</text>
</comment>
<evidence type="ECO:0000313" key="9">
    <source>
        <dbReference type="EMBL" id="GIH40725.1"/>
    </source>
</evidence>
<dbReference type="Gene3D" id="1.10.3720.10">
    <property type="entry name" value="MetI-like"/>
    <property type="match status" value="1"/>
</dbReference>
<evidence type="ECO:0000256" key="1">
    <source>
        <dbReference type="ARBA" id="ARBA00004651"/>
    </source>
</evidence>
<dbReference type="EMBL" id="BOOC01000015">
    <property type="protein sequence ID" value="GIH40725.1"/>
    <property type="molecule type" value="Genomic_DNA"/>
</dbReference>
<accession>A0ABQ4G0Y5</accession>
<evidence type="ECO:0000259" key="8">
    <source>
        <dbReference type="PROSITE" id="PS50928"/>
    </source>
</evidence>
<reference evidence="9 10" key="1">
    <citation type="submission" date="2021-01" db="EMBL/GenBank/DDBJ databases">
        <title>Whole genome shotgun sequence of Microbispora corallina NBRC 16416.</title>
        <authorList>
            <person name="Komaki H."/>
            <person name="Tamura T."/>
        </authorList>
    </citation>
    <scope>NUCLEOTIDE SEQUENCE [LARGE SCALE GENOMIC DNA]</scope>
    <source>
        <strain evidence="9 10">NBRC 16416</strain>
    </source>
</reference>
<keyword evidence="10" id="KW-1185">Reference proteome</keyword>
<dbReference type="RefSeq" id="WP_239103726.1">
    <property type="nucleotide sequence ID" value="NZ_BAAAGP010000041.1"/>
</dbReference>
<keyword evidence="4 7" id="KW-0812">Transmembrane</keyword>
<protein>
    <submittedName>
        <fullName evidence="9">Cytochrome c550</fullName>
    </submittedName>
</protein>
<proteinExistence type="inferred from homology"/>
<keyword evidence="6 7" id="KW-0472">Membrane</keyword>
<evidence type="ECO:0000256" key="7">
    <source>
        <dbReference type="RuleBase" id="RU363032"/>
    </source>
</evidence>
<feature type="transmembrane region" description="Helical" evidence="7">
    <location>
        <begin position="128"/>
        <end position="148"/>
    </location>
</feature>
<keyword evidence="5 7" id="KW-1133">Transmembrane helix</keyword>
<dbReference type="SUPFAM" id="SSF161098">
    <property type="entry name" value="MetI-like"/>
    <property type="match status" value="1"/>
</dbReference>
<dbReference type="InterPro" id="IPR035906">
    <property type="entry name" value="MetI-like_sf"/>
</dbReference>
<dbReference type="Proteomes" id="UP000603904">
    <property type="component" value="Unassembled WGS sequence"/>
</dbReference>
<dbReference type="InterPro" id="IPR000515">
    <property type="entry name" value="MetI-like"/>
</dbReference>
<dbReference type="Pfam" id="PF12911">
    <property type="entry name" value="OppC_N"/>
    <property type="match status" value="1"/>
</dbReference>